<name>A0AAN8NRM7_9PEZI</name>
<feature type="compositionally biased region" description="Basic residues" evidence="1">
    <location>
        <begin position="1"/>
        <end position="12"/>
    </location>
</feature>
<evidence type="ECO:0000256" key="1">
    <source>
        <dbReference type="SAM" id="MobiDB-lite"/>
    </source>
</evidence>
<evidence type="ECO:0000313" key="3">
    <source>
        <dbReference type="Proteomes" id="UP001307849"/>
    </source>
</evidence>
<dbReference type="AlphaFoldDB" id="A0AAN8NRM7"/>
<accession>A0AAN8NRM7</accession>
<feature type="region of interest" description="Disordered" evidence="1">
    <location>
        <begin position="1"/>
        <end position="23"/>
    </location>
</feature>
<sequence>MANKKRGPRRPKRERDIRNENRELRERVRQLEAQAQTQAPAQVQVPVPTLEVNPQTRQDLATSLLDITGRILGLVEGERRPEPPREPRSDHYRPRGARNSYHRPFDRNHQQRPVYRPRNSSTQRATRTEEELDNTTDLPDQPLPDPEPKPDLDRGFGRLPREKPRGPKRTLATAKLAQNKPVQNRQKRPRSISSEDSVRTAVLNSGSGSETEQRSKKRKVQFSEKEHSSLDIRSEGVSIKGTTKPGLRLKLKEYTARKSQTHQADQLDLDTVEITEDPDGDTPILDFTGPENL</sequence>
<feature type="region of interest" description="Disordered" evidence="1">
    <location>
        <begin position="75"/>
        <end position="239"/>
    </location>
</feature>
<protein>
    <submittedName>
        <fullName evidence="2">Uncharacterized protein</fullName>
    </submittedName>
</protein>
<dbReference type="Proteomes" id="UP001307849">
    <property type="component" value="Unassembled WGS sequence"/>
</dbReference>
<dbReference type="EMBL" id="JAVHJM010000003">
    <property type="protein sequence ID" value="KAK6516743.1"/>
    <property type="molecule type" value="Genomic_DNA"/>
</dbReference>
<feature type="region of interest" description="Disordered" evidence="1">
    <location>
        <begin position="257"/>
        <end position="293"/>
    </location>
</feature>
<evidence type="ECO:0000313" key="2">
    <source>
        <dbReference type="EMBL" id="KAK6516743.1"/>
    </source>
</evidence>
<reference evidence="2 3" key="1">
    <citation type="submission" date="2019-10" db="EMBL/GenBank/DDBJ databases">
        <authorList>
            <person name="Palmer J.M."/>
        </authorList>
    </citation>
    <scope>NUCLEOTIDE SEQUENCE [LARGE SCALE GENOMIC DNA]</scope>
    <source>
        <strain evidence="2 3">TWF506</strain>
    </source>
</reference>
<feature type="compositionally biased region" description="Basic and acidic residues" evidence="1">
    <location>
        <begin position="13"/>
        <end position="23"/>
    </location>
</feature>
<feature type="compositionally biased region" description="Basic and acidic residues" evidence="1">
    <location>
        <begin position="76"/>
        <end position="93"/>
    </location>
</feature>
<feature type="compositionally biased region" description="Acidic residues" evidence="1">
    <location>
        <begin position="267"/>
        <end position="280"/>
    </location>
</feature>
<organism evidence="2 3">
    <name type="scientific">Arthrobotrys conoides</name>
    <dbReference type="NCBI Taxonomy" id="74498"/>
    <lineage>
        <taxon>Eukaryota</taxon>
        <taxon>Fungi</taxon>
        <taxon>Dikarya</taxon>
        <taxon>Ascomycota</taxon>
        <taxon>Pezizomycotina</taxon>
        <taxon>Orbiliomycetes</taxon>
        <taxon>Orbiliales</taxon>
        <taxon>Orbiliaceae</taxon>
        <taxon>Arthrobotrys</taxon>
    </lineage>
</organism>
<proteinExistence type="predicted"/>
<comment type="caution">
    <text evidence="2">The sequence shown here is derived from an EMBL/GenBank/DDBJ whole genome shotgun (WGS) entry which is preliminary data.</text>
</comment>
<feature type="compositionally biased region" description="Basic and acidic residues" evidence="1">
    <location>
        <begin position="146"/>
        <end position="165"/>
    </location>
</feature>
<feature type="compositionally biased region" description="Basic and acidic residues" evidence="1">
    <location>
        <begin position="221"/>
        <end position="234"/>
    </location>
</feature>
<gene>
    <name evidence="2" type="ORF">TWF506_006635</name>
</gene>
<keyword evidence="3" id="KW-1185">Reference proteome</keyword>